<dbReference type="Pfam" id="PF13378">
    <property type="entry name" value="MR_MLE_C"/>
    <property type="match status" value="1"/>
</dbReference>
<dbReference type="InterPro" id="IPR046945">
    <property type="entry name" value="RHMD-like"/>
</dbReference>
<evidence type="ECO:0000313" key="5">
    <source>
        <dbReference type="EMBL" id="CAA9539400.1"/>
    </source>
</evidence>
<dbReference type="InterPro" id="IPR029065">
    <property type="entry name" value="Enolase_C-like"/>
</dbReference>
<dbReference type="InterPro" id="IPR036849">
    <property type="entry name" value="Enolase-like_C_sf"/>
</dbReference>
<name>A0A6J4U2Z7_9ACTN</name>
<dbReference type="PANTHER" id="PTHR13794:SF58">
    <property type="entry name" value="MITOCHONDRIAL ENOLASE SUPERFAMILY MEMBER 1"/>
    <property type="match status" value="1"/>
</dbReference>
<reference evidence="5" key="1">
    <citation type="submission" date="2020-02" db="EMBL/GenBank/DDBJ databases">
        <authorList>
            <person name="Meier V. D."/>
        </authorList>
    </citation>
    <scope>NUCLEOTIDE SEQUENCE</scope>
    <source>
        <strain evidence="5">AVDCRST_MAG79</strain>
    </source>
</reference>
<sequence>MEFMRAVREAIGPDRRIMIDCGVRNRWTVPEAVKRVRAFEEYDLDWIEEPLGADDPEGYAQLRAATQTMIAYGEREWSPAGVERIVLTGAVDVVGLDPGRVGGITGFALSCDLLEVHRRQGNAHAWSTAIDTAASLALSWAKPVCRQLEEQPFKGPLQADLIGGAIVHQNGLMALPQGHGLGIEVDQSVVDRFQIAR</sequence>
<comment type="cofactor">
    <cofactor evidence="1">
        <name>Mg(2+)</name>
        <dbReference type="ChEBI" id="CHEBI:18420"/>
    </cofactor>
</comment>
<dbReference type="SMART" id="SM00922">
    <property type="entry name" value="MR_MLE"/>
    <property type="match status" value="1"/>
</dbReference>
<dbReference type="PANTHER" id="PTHR13794">
    <property type="entry name" value="ENOLASE SUPERFAMILY, MANDELATE RACEMASE"/>
    <property type="match status" value="1"/>
</dbReference>
<dbReference type="GO" id="GO:0016836">
    <property type="term" value="F:hydro-lyase activity"/>
    <property type="evidence" value="ECO:0007669"/>
    <property type="project" value="TreeGrafter"/>
</dbReference>
<accession>A0A6J4U2Z7</accession>
<evidence type="ECO:0000256" key="2">
    <source>
        <dbReference type="ARBA" id="ARBA00022723"/>
    </source>
</evidence>
<dbReference type="SFLD" id="SFLDS00001">
    <property type="entry name" value="Enolase"/>
    <property type="match status" value="1"/>
</dbReference>
<evidence type="ECO:0000256" key="1">
    <source>
        <dbReference type="ARBA" id="ARBA00001946"/>
    </source>
</evidence>
<feature type="domain" description="Mandelate racemase/muconate lactonizing enzyme C-terminal" evidence="4">
    <location>
        <begin position="1"/>
        <end position="69"/>
    </location>
</feature>
<dbReference type="GO" id="GO:0000287">
    <property type="term" value="F:magnesium ion binding"/>
    <property type="evidence" value="ECO:0007669"/>
    <property type="project" value="TreeGrafter"/>
</dbReference>
<dbReference type="SUPFAM" id="SSF51604">
    <property type="entry name" value="Enolase C-terminal domain-like"/>
    <property type="match status" value="1"/>
</dbReference>
<keyword evidence="3" id="KW-0460">Magnesium</keyword>
<dbReference type="GO" id="GO:0016052">
    <property type="term" value="P:carbohydrate catabolic process"/>
    <property type="evidence" value="ECO:0007669"/>
    <property type="project" value="TreeGrafter"/>
</dbReference>
<protein>
    <recommendedName>
        <fullName evidence="4">Mandelate racemase/muconate lactonizing enzyme C-terminal domain-containing protein</fullName>
    </recommendedName>
</protein>
<evidence type="ECO:0000256" key="3">
    <source>
        <dbReference type="ARBA" id="ARBA00022842"/>
    </source>
</evidence>
<dbReference type="InterPro" id="IPR013342">
    <property type="entry name" value="Mandelate_racemase_C"/>
</dbReference>
<organism evidence="5">
    <name type="scientific">uncultured Thermoleophilia bacterium</name>
    <dbReference type="NCBI Taxonomy" id="1497501"/>
    <lineage>
        <taxon>Bacteria</taxon>
        <taxon>Bacillati</taxon>
        <taxon>Actinomycetota</taxon>
        <taxon>Thermoleophilia</taxon>
        <taxon>environmental samples</taxon>
    </lineage>
</organism>
<proteinExistence type="predicted"/>
<dbReference type="AlphaFoldDB" id="A0A6J4U2Z7"/>
<keyword evidence="2" id="KW-0479">Metal-binding</keyword>
<gene>
    <name evidence="5" type="ORF">AVDCRST_MAG79-1717</name>
</gene>
<dbReference type="EMBL" id="CADCWC010000257">
    <property type="protein sequence ID" value="CAA9539400.1"/>
    <property type="molecule type" value="Genomic_DNA"/>
</dbReference>
<dbReference type="Gene3D" id="3.20.20.120">
    <property type="entry name" value="Enolase-like C-terminal domain"/>
    <property type="match status" value="1"/>
</dbReference>
<evidence type="ECO:0000259" key="4">
    <source>
        <dbReference type="SMART" id="SM00922"/>
    </source>
</evidence>